<dbReference type="AlphaFoldDB" id="A0A5B7J594"/>
<dbReference type="EMBL" id="VSRR010082727">
    <property type="protein sequence ID" value="MPC89945.1"/>
    <property type="molecule type" value="Genomic_DNA"/>
</dbReference>
<name>A0A5B7J594_PORTR</name>
<keyword evidence="1" id="KW-0472">Membrane</keyword>
<feature type="transmembrane region" description="Helical" evidence="1">
    <location>
        <begin position="43"/>
        <end position="59"/>
    </location>
</feature>
<keyword evidence="3" id="KW-1185">Reference proteome</keyword>
<keyword evidence="1" id="KW-0812">Transmembrane</keyword>
<evidence type="ECO:0000313" key="3">
    <source>
        <dbReference type="Proteomes" id="UP000324222"/>
    </source>
</evidence>
<proteinExistence type="predicted"/>
<protein>
    <submittedName>
        <fullName evidence="2">Uncharacterized protein</fullName>
    </submittedName>
</protein>
<comment type="caution">
    <text evidence="2">The sequence shown here is derived from an EMBL/GenBank/DDBJ whole genome shotgun (WGS) entry which is preliminary data.</text>
</comment>
<dbReference type="Proteomes" id="UP000324222">
    <property type="component" value="Unassembled WGS sequence"/>
</dbReference>
<reference evidence="2 3" key="1">
    <citation type="submission" date="2019-05" db="EMBL/GenBank/DDBJ databases">
        <title>Another draft genome of Portunus trituberculatus and its Hox gene families provides insights of decapod evolution.</title>
        <authorList>
            <person name="Jeong J.-H."/>
            <person name="Song I."/>
            <person name="Kim S."/>
            <person name="Choi T."/>
            <person name="Kim D."/>
            <person name="Ryu S."/>
            <person name="Kim W."/>
        </authorList>
    </citation>
    <scope>NUCLEOTIDE SEQUENCE [LARGE SCALE GENOMIC DNA]</scope>
    <source>
        <tissue evidence="2">Muscle</tissue>
    </source>
</reference>
<evidence type="ECO:0000313" key="2">
    <source>
        <dbReference type="EMBL" id="MPC89945.1"/>
    </source>
</evidence>
<gene>
    <name evidence="2" type="ORF">E2C01_084909</name>
</gene>
<organism evidence="2 3">
    <name type="scientific">Portunus trituberculatus</name>
    <name type="common">Swimming crab</name>
    <name type="synonym">Neptunus trituberculatus</name>
    <dbReference type="NCBI Taxonomy" id="210409"/>
    <lineage>
        <taxon>Eukaryota</taxon>
        <taxon>Metazoa</taxon>
        <taxon>Ecdysozoa</taxon>
        <taxon>Arthropoda</taxon>
        <taxon>Crustacea</taxon>
        <taxon>Multicrustacea</taxon>
        <taxon>Malacostraca</taxon>
        <taxon>Eumalacostraca</taxon>
        <taxon>Eucarida</taxon>
        <taxon>Decapoda</taxon>
        <taxon>Pleocyemata</taxon>
        <taxon>Brachyura</taxon>
        <taxon>Eubrachyura</taxon>
        <taxon>Portunoidea</taxon>
        <taxon>Portunidae</taxon>
        <taxon>Portuninae</taxon>
        <taxon>Portunus</taxon>
    </lineage>
</organism>
<accession>A0A5B7J594</accession>
<keyword evidence="1" id="KW-1133">Transmembrane helix</keyword>
<sequence length="63" mass="6843">MIRNSSISMTVGVLCVWEQWREEEPVRKAAPGGDQCVAGARDMAVALVLLIGPLLLLGIKENH</sequence>
<evidence type="ECO:0000256" key="1">
    <source>
        <dbReference type="SAM" id="Phobius"/>
    </source>
</evidence>